<keyword evidence="1" id="KW-0472">Membrane</keyword>
<gene>
    <name evidence="2" type="ORF">CLM73_14300</name>
</gene>
<name>A0A2S0I856_9BURK</name>
<evidence type="ECO:0000256" key="1">
    <source>
        <dbReference type="SAM" id="Phobius"/>
    </source>
</evidence>
<reference evidence="2 3" key="1">
    <citation type="submission" date="2017-09" db="EMBL/GenBank/DDBJ databases">
        <title>Genomic, metabolic, and phenotypic characteristics of bacterial isolates from the natural microbiome of the model nematode Caenorhabditis elegans.</title>
        <authorList>
            <person name="Zimmermann J."/>
            <person name="Obeng N."/>
            <person name="Yang W."/>
            <person name="Obeng O."/>
            <person name="Kissoyan K."/>
            <person name="Pees B."/>
            <person name="Dirksen P."/>
            <person name="Hoppner M."/>
            <person name="Franke A."/>
            <person name="Rosenstiel P."/>
            <person name="Leippe M."/>
            <person name="Dierking K."/>
            <person name="Kaleta C."/>
            <person name="Schulenburg H."/>
        </authorList>
    </citation>
    <scope>NUCLEOTIDE SEQUENCE [LARGE SCALE GENOMIC DNA]</scope>
    <source>
        <strain evidence="2 3">MYb73</strain>
    </source>
</reference>
<dbReference type="AlphaFoldDB" id="A0A2S0I856"/>
<accession>A0A2S0I856</accession>
<dbReference type="EMBL" id="CP023270">
    <property type="protein sequence ID" value="AVJ28188.1"/>
    <property type="molecule type" value="Genomic_DNA"/>
</dbReference>
<protein>
    <submittedName>
        <fullName evidence="2">Uncharacterized protein</fullName>
    </submittedName>
</protein>
<evidence type="ECO:0000313" key="3">
    <source>
        <dbReference type="Proteomes" id="UP000239477"/>
    </source>
</evidence>
<dbReference type="Proteomes" id="UP000239477">
    <property type="component" value="Chromosome"/>
</dbReference>
<keyword evidence="3" id="KW-1185">Reference proteome</keyword>
<organism evidence="2 3">
    <name type="scientific">Achromobacter spanius</name>
    <dbReference type="NCBI Taxonomy" id="217203"/>
    <lineage>
        <taxon>Bacteria</taxon>
        <taxon>Pseudomonadati</taxon>
        <taxon>Pseudomonadota</taxon>
        <taxon>Betaproteobacteria</taxon>
        <taxon>Burkholderiales</taxon>
        <taxon>Alcaligenaceae</taxon>
        <taxon>Achromobacter</taxon>
    </lineage>
</organism>
<sequence>MSSPEPVLTPTPAGTRLVSLGIAPVARSADAVTRPRFSPKAANEEVLPDPLTARRHAETDAPVRVPLSAWLSLAFYAIGTALLFSLGVAYRLFA</sequence>
<dbReference type="RefSeq" id="WP_105238994.1">
    <property type="nucleotide sequence ID" value="NZ_CP023270.1"/>
</dbReference>
<keyword evidence="1" id="KW-1133">Transmembrane helix</keyword>
<feature type="transmembrane region" description="Helical" evidence="1">
    <location>
        <begin position="73"/>
        <end position="93"/>
    </location>
</feature>
<proteinExistence type="predicted"/>
<evidence type="ECO:0000313" key="2">
    <source>
        <dbReference type="EMBL" id="AVJ28188.1"/>
    </source>
</evidence>
<keyword evidence="1" id="KW-0812">Transmembrane</keyword>
<dbReference type="OrthoDB" id="8667169at2"/>